<keyword evidence="2" id="KW-1185">Reference proteome</keyword>
<reference evidence="1" key="1">
    <citation type="submission" date="2019-10" db="EMBL/GenBank/DDBJ databases">
        <authorList>
            <consortium name="DOE Joint Genome Institute"/>
            <person name="Kuo A."/>
            <person name="Miyauchi S."/>
            <person name="Kiss E."/>
            <person name="Drula E."/>
            <person name="Kohler A."/>
            <person name="Sanchez-Garcia M."/>
            <person name="Andreopoulos B."/>
            <person name="Barry K.W."/>
            <person name="Bonito G."/>
            <person name="Buee M."/>
            <person name="Carver A."/>
            <person name="Chen C."/>
            <person name="Cichocki N."/>
            <person name="Clum A."/>
            <person name="Culley D."/>
            <person name="Crous P.W."/>
            <person name="Fauchery L."/>
            <person name="Girlanda M."/>
            <person name="Hayes R."/>
            <person name="Keri Z."/>
            <person name="Labutti K."/>
            <person name="Lipzen A."/>
            <person name="Lombard V."/>
            <person name="Magnuson J."/>
            <person name="Maillard F."/>
            <person name="Morin E."/>
            <person name="Murat C."/>
            <person name="Nolan M."/>
            <person name="Ohm R."/>
            <person name="Pangilinan J."/>
            <person name="Pereira M."/>
            <person name="Perotto S."/>
            <person name="Peter M."/>
            <person name="Riley R."/>
            <person name="Sitrit Y."/>
            <person name="Stielow B."/>
            <person name="Szollosi G."/>
            <person name="Zifcakova L."/>
            <person name="Stursova M."/>
            <person name="Spatafora J.W."/>
            <person name="Tedersoo L."/>
            <person name="Vaario L.-M."/>
            <person name="Yamada A."/>
            <person name="Yan M."/>
            <person name="Wang P."/>
            <person name="Xu J."/>
            <person name="Bruns T."/>
            <person name="Baldrian P."/>
            <person name="Vilgalys R."/>
            <person name="Henrissat B."/>
            <person name="Grigoriev I.V."/>
            <person name="Hibbett D."/>
            <person name="Nagy L.G."/>
            <person name="Martin F.M."/>
        </authorList>
    </citation>
    <scope>NUCLEOTIDE SEQUENCE</scope>
    <source>
        <strain evidence="1">P2</strain>
    </source>
</reference>
<sequence length="126" mass="14211">MSPSSSRDRNVEDTYEAQNDQRLDGLHSKIRTLRGVTTDIHRDVESQNLLLDESGNAFSSFATSLSNSTRRVNQAFGLGPGTPKQYRILVYSIGSILFFWLLWKILSWLLFRGSLEPIPTGESYGI</sequence>
<accession>A0ACB6Z3B3</accession>
<proteinExistence type="predicted"/>
<evidence type="ECO:0000313" key="2">
    <source>
        <dbReference type="Proteomes" id="UP000886501"/>
    </source>
</evidence>
<reference evidence="1" key="2">
    <citation type="journal article" date="2020" name="Nat. Commun.">
        <title>Large-scale genome sequencing of mycorrhizal fungi provides insights into the early evolution of symbiotic traits.</title>
        <authorList>
            <person name="Miyauchi S."/>
            <person name="Kiss E."/>
            <person name="Kuo A."/>
            <person name="Drula E."/>
            <person name="Kohler A."/>
            <person name="Sanchez-Garcia M."/>
            <person name="Morin E."/>
            <person name="Andreopoulos B."/>
            <person name="Barry K.W."/>
            <person name="Bonito G."/>
            <person name="Buee M."/>
            <person name="Carver A."/>
            <person name="Chen C."/>
            <person name="Cichocki N."/>
            <person name="Clum A."/>
            <person name="Culley D."/>
            <person name="Crous P.W."/>
            <person name="Fauchery L."/>
            <person name="Girlanda M."/>
            <person name="Hayes R.D."/>
            <person name="Keri Z."/>
            <person name="LaButti K."/>
            <person name="Lipzen A."/>
            <person name="Lombard V."/>
            <person name="Magnuson J."/>
            <person name="Maillard F."/>
            <person name="Murat C."/>
            <person name="Nolan M."/>
            <person name="Ohm R.A."/>
            <person name="Pangilinan J."/>
            <person name="Pereira M.F."/>
            <person name="Perotto S."/>
            <person name="Peter M."/>
            <person name="Pfister S."/>
            <person name="Riley R."/>
            <person name="Sitrit Y."/>
            <person name="Stielow J.B."/>
            <person name="Szollosi G."/>
            <person name="Zifcakova L."/>
            <person name="Stursova M."/>
            <person name="Spatafora J.W."/>
            <person name="Tedersoo L."/>
            <person name="Vaario L.M."/>
            <person name="Yamada A."/>
            <person name="Yan M."/>
            <person name="Wang P."/>
            <person name="Xu J."/>
            <person name="Bruns T."/>
            <person name="Baldrian P."/>
            <person name="Vilgalys R."/>
            <person name="Dunand C."/>
            <person name="Henrissat B."/>
            <person name="Grigoriev I.V."/>
            <person name="Hibbett D."/>
            <person name="Nagy L.G."/>
            <person name="Martin F.M."/>
        </authorList>
    </citation>
    <scope>NUCLEOTIDE SEQUENCE</scope>
    <source>
        <strain evidence="1">P2</strain>
    </source>
</reference>
<organism evidence="1 2">
    <name type="scientific">Thelephora ganbajun</name>
    <name type="common">Ganba fungus</name>
    <dbReference type="NCBI Taxonomy" id="370292"/>
    <lineage>
        <taxon>Eukaryota</taxon>
        <taxon>Fungi</taxon>
        <taxon>Dikarya</taxon>
        <taxon>Basidiomycota</taxon>
        <taxon>Agaricomycotina</taxon>
        <taxon>Agaricomycetes</taxon>
        <taxon>Thelephorales</taxon>
        <taxon>Thelephoraceae</taxon>
        <taxon>Thelephora</taxon>
    </lineage>
</organism>
<gene>
    <name evidence="1" type="ORF">BDM02DRAFT_3150655</name>
</gene>
<dbReference type="EMBL" id="MU118151">
    <property type="protein sequence ID" value="KAF9644240.1"/>
    <property type="molecule type" value="Genomic_DNA"/>
</dbReference>
<evidence type="ECO:0000313" key="1">
    <source>
        <dbReference type="EMBL" id="KAF9644240.1"/>
    </source>
</evidence>
<name>A0ACB6Z3B3_THEGA</name>
<dbReference type="Proteomes" id="UP000886501">
    <property type="component" value="Unassembled WGS sequence"/>
</dbReference>
<comment type="caution">
    <text evidence="1">The sequence shown here is derived from an EMBL/GenBank/DDBJ whole genome shotgun (WGS) entry which is preliminary data.</text>
</comment>
<protein>
    <submittedName>
        <fullName evidence="1">Uncharacterized protein</fullName>
    </submittedName>
</protein>